<dbReference type="EnsemblPlants" id="AET3Gv20053100.11">
    <property type="protein sequence ID" value="AET3Gv20053100.11"/>
    <property type="gene ID" value="AET3Gv20053100"/>
</dbReference>
<name>A0A453DS14_AEGTS</name>
<reference evidence="2" key="2">
    <citation type="journal article" date="2017" name="Nat. Plants">
        <title>The Aegilops tauschii genome reveals multiple impacts of transposons.</title>
        <authorList>
            <person name="Zhao G."/>
            <person name="Zou C."/>
            <person name="Li K."/>
            <person name="Wang K."/>
            <person name="Li T."/>
            <person name="Gao L."/>
            <person name="Zhang X."/>
            <person name="Wang H."/>
            <person name="Yang Z."/>
            <person name="Liu X."/>
            <person name="Jiang W."/>
            <person name="Mao L."/>
            <person name="Kong X."/>
            <person name="Jiao Y."/>
            <person name="Jia J."/>
        </authorList>
    </citation>
    <scope>NUCLEOTIDE SEQUENCE [LARGE SCALE GENOMIC DNA]</scope>
    <source>
        <strain evidence="2">cv. AL8/78</strain>
    </source>
</reference>
<dbReference type="Gramene" id="AET3Gv20053100.11">
    <property type="protein sequence ID" value="AET3Gv20053100.11"/>
    <property type="gene ID" value="AET3Gv20053100"/>
</dbReference>
<reference evidence="1" key="5">
    <citation type="journal article" date="2021" name="G3 (Bethesda)">
        <title>Aegilops tauschii genome assembly Aet v5.0 features greater sequence contiguity and improved annotation.</title>
        <authorList>
            <person name="Wang L."/>
            <person name="Zhu T."/>
            <person name="Rodriguez J.C."/>
            <person name="Deal K.R."/>
            <person name="Dubcovsky J."/>
            <person name="McGuire P.E."/>
            <person name="Lux T."/>
            <person name="Spannagl M."/>
            <person name="Mayer K.F.X."/>
            <person name="Baldrich P."/>
            <person name="Meyers B.C."/>
            <person name="Huo N."/>
            <person name="Gu Y.Q."/>
            <person name="Zhou H."/>
            <person name="Devos K.M."/>
            <person name="Bennetzen J.L."/>
            <person name="Unver T."/>
            <person name="Budak H."/>
            <person name="Gulick P.J."/>
            <person name="Galiba G."/>
            <person name="Kalapos B."/>
            <person name="Nelson D.R."/>
            <person name="Li P."/>
            <person name="You F.M."/>
            <person name="Luo M.C."/>
            <person name="Dvorak J."/>
        </authorList>
    </citation>
    <scope>NUCLEOTIDE SEQUENCE [LARGE SCALE GENOMIC DNA]</scope>
    <source>
        <strain evidence="1">cv. AL8/78</strain>
    </source>
</reference>
<sequence>FQRGHLIWPRRIRPAAERSTANIKKRNYLTLAHHLSPYHASHLGPSRRGLVRGSVEHTQQMEGQDA</sequence>
<reference evidence="1" key="4">
    <citation type="submission" date="2019-03" db="UniProtKB">
        <authorList>
            <consortium name="EnsemblPlants"/>
        </authorList>
    </citation>
    <scope>IDENTIFICATION</scope>
</reference>
<organism evidence="1 2">
    <name type="scientific">Aegilops tauschii subsp. strangulata</name>
    <name type="common">Goatgrass</name>
    <dbReference type="NCBI Taxonomy" id="200361"/>
    <lineage>
        <taxon>Eukaryota</taxon>
        <taxon>Viridiplantae</taxon>
        <taxon>Streptophyta</taxon>
        <taxon>Embryophyta</taxon>
        <taxon>Tracheophyta</taxon>
        <taxon>Spermatophyta</taxon>
        <taxon>Magnoliopsida</taxon>
        <taxon>Liliopsida</taxon>
        <taxon>Poales</taxon>
        <taxon>Poaceae</taxon>
        <taxon>BOP clade</taxon>
        <taxon>Pooideae</taxon>
        <taxon>Triticodae</taxon>
        <taxon>Triticeae</taxon>
        <taxon>Triticinae</taxon>
        <taxon>Aegilops</taxon>
    </lineage>
</organism>
<accession>A0A453DS14</accession>
<reference evidence="2" key="1">
    <citation type="journal article" date="2014" name="Science">
        <title>Ancient hybridizations among the ancestral genomes of bread wheat.</title>
        <authorList>
            <consortium name="International Wheat Genome Sequencing Consortium,"/>
            <person name="Marcussen T."/>
            <person name="Sandve S.R."/>
            <person name="Heier L."/>
            <person name="Spannagl M."/>
            <person name="Pfeifer M."/>
            <person name="Jakobsen K.S."/>
            <person name="Wulff B.B."/>
            <person name="Steuernagel B."/>
            <person name="Mayer K.F."/>
            <person name="Olsen O.A."/>
        </authorList>
    </citation>
    <scope>NUCLEOTIDE SEQUENCE [LARGE SCALE GENOMIC DNA]</scope>
    <source>
        <strain evidence="2">cv. AL8/78</strain>
    </source>
</reference>
<dbReference type="AlphaFoldDB" id="A0A453DS14"/>
<protein>
    <submittedName>
        <fullName evidence="1">Uncharacterized protein</fullName>
    </submittedName>
</protein>
<reference evidence="1" key="3">
    <citation type="journal article" date="2017" name="Nature">
        <title>Genome sequence of the progenitor of the wheat D genome Aegilops tauschii.</title>
        <authorList>
            <person name="Luo M.C."/>
            <person name="Gu Y.Q."/>
            <person name="Puiu D."/>
            <person name="Wang H."/>
            <person name="Twardziok S.O."/>
            <person name="Deal K.R."/>
            <person name="Huo N."/>
            <person name="Zhu T."/>
            <person name="Wang L."/>
            <person name="Wang Y."/>
            <person name="McGuire P.E."/>
            <person name="Liu S."/>
            <person name="Long H."/>
            <person name="Ramasamy R.K."/>
            <person name="Rodriguez J.C."/>
            <person name="Van S.L."/>
            <person name="Yuan L."/>
            <person name="Wang Z."/>
            <person name="Xia Z."/>
            <person name="Xiao L."/>
            <person name="Anderson O.D."/>
            <person name="Ouyang S."/>
            <person name="Liang Y."/>
            <person name="Zimin A.V."/>
            <person name="Pertea G."/>
            <person name="Qi P."/>
            <person name="Bennetzen J.L."/>
            <person name="Dai X."/>
            <person name="Dawson M.W."/>
            <person name="Muller H.G."/>
            <person name="Kugler K."/>
            <person name="Rivarola-Duarte L."/>
            <person name="Spannagl M."/>
            <person name="Mayer K.F.X."/>
            <person name="Lu F.H."/>
            <person name="Bevan M.W."/>
            <person name="Leroy P."/>
            <person name="Li P."/>
            <person name="You F.M."/>
            <person name="Sun Q."/>
            <person name="Liu Z."/>
            <person name="Lyons E."/>
            <person name="Wicker T."/>
            <person name="Salzberg S.L."/>
            <person name="Devos K.M."/>
            <person name="Dvorak J."/>
        </authorList>
    </citation>
    <scope>NUCLEOTIDE SEQUENCE [LARGE SCALE GENOMIC DNA]</scope>
    <source>
        <strain evidence="1">cv. AL8/78</strain>
    </source>
</reference>
<dbReference type="Proteomes" id="UP000015105">
    <property type="component" value="Chromosome 3D"/>
</dbReference>
<evidence type="ECO:0000313" key="2">
    <source>
        <dbReference type="Proteomes" id="UP000015105"/>
    </source>
</evidence>
<proteinExistence type="predicted"/>
<keyword evidence="2" id="KW-1185">Reference proteome</keyword>
<evidence type="ECO:0000313" key="1">
    <source>
        <dbReference type="EnsemblPlants" id="AET3Gv20053100.11"/>
    </source>
</evidence>